<evidence type="ECO:0000256" key="5">
    <source>
        <dbReference type="RuleBase" id="RU000304"/>
    </source>
</evidence>
<dbReference type="InterPro" id="IPR001245">
    <property type="entry name" value="Ser-Thr/Tyr_kinase_cat_dom"/>
</dbReference>
<dbReference type="GeneID" id="94844560"/>
<dbReference type="InterPro" id="IPR000719">
    <property type="entry name" value="Prot_kinase_dom"/>
</dbReference>
<dbReference type="EMBL" id="MLAK01001034">
    <property type="protein sequence ID" value="OHS98897.1"/>
    <property type="molecule type" value="Genomic_DNA"/>
</dbReference>
<comment type="similarity">
    <text evidence="5">Belongs to the protein kinase superfamily.</text>
</comment>
<dbReference type="PROSITE" id="PS00108">
    <property type="entry name" value="PROTEIN_KINASE_ST"/>
    <property type="match status" value="1"/>
</dbReference>
<organism evidence="7 8">
    <name type="scientific">Tritrichomonas foetus</name>
    <dbReference type="NCBI Taxonomy" id="1144522"/>
    <lineage>
        <taxon>Eukaryota</taxon>
        <taxon>Metamonada</taxon>
        <taxon>Parabasalia</taxon>
        <taxon>Tritrichomonadida</taxon>
        <taxon>Tritrichomonadidae</taxon>
        <taxon>Tritrichomonas</taxon>
    </lineage>
</organism>
<evidence type="ECO:0000259" key="6">
    <source>
        <dbReference type="PROSITE" id="PS50011"/>
    </source>
</evidence>
<dbReference type="Gene3D" id="1.10.510.10">
    <property type="entry name" value="Transferase(Phosphotransferase) domain 1"/>
    <property type="match status" value="1"/>
</dbReference>
<reference evidence="7" key="1">
    <citation type="submission" date="2016-10" db="EMBL/GenBank/DDBJ databases">
        <authorList>
            <person name="Benchimol M."/>
            <person name="Almeida L.G."/>
            <person name="Vasconcelos A.T."/>
            <person name="Perreira-Neves A."/>
            <person name="Rosa I.A."/>
            <person name="Tasca T."/>
            <person name="Bogo M.R."/>
            <person name="de Souza W."/>
        </authorList>
    </citation>
    <scope>NUCLEOTIDE SEQUENCE [LARGE SCALE GENOMIC DNA]</scope>
    <source>
        <strain evidence="7">K</strain>
    </source>
</reference>
<dbReference type="InterPro" id="IPR051681">
    <property type="entry name" value="Ser/Thr_Kinases-Pseudokinases"/>
</dbReference>
<dbReference type="VEuPathDB" id="TrichDB:TRFO_34764"/>
<dbReference type="GO" id="GO:0005524">
    <property type="term" value="F:ATP binding"/>
    <property type="evidence" value="ECO:0007669"/>
    <property type="project" value="UniProtKB-UniRule"/>
</dbReference>
<dbReference type="InterPro" id="IPR011009">
    <property type="entry name" value="Kinase-like_dom_sf"/>
</dbReference>
<dbReference type="SUPFAM" id="SSF56112">
    <property type="entry name" value="Protein kinase-like (PK-like)"/>
    <property type="match status" value="1"/>
</dbReference>
<keyword evidence="8" id="KW-1185">Reference proteome</keyword>
<evidence type="ECO:0000256" key="2">
    <source>
        <dbReference type="ARBA" id="ARBA00022741"/>
    </source>
</evidence>
<dbReference type="PANTHER" id="PTHR44329">
    <property type="entry name" value="SERINE/THREONINE-PROTEIN KINASE TNNI3K-RELATED"/>
    <property type="match status" value="1"/>
</dbReference>
<dbReference type="PIRSF" id="PIRSF000654">
    <property type="entry name" value="Integrin-linked_kinase"/>
    <property type="match status" value="1"/>
</dbReference>
<sequence>MLSNYLIDPKDFEEEKNIGSGNFSNVMLVHSKKKPKNKYAVKSMQLDDEENQKYFLREISIMSSVRHPTLLKMKGFSIPNKKDPVCRIYTEFMSNGTLLDILKVDQNQFKESNKVLGPTEKSKIIYGIVAGMAYLHKENIIHRDLKPENIFLDNNYEPVISDFGLSRFTENDVSVTRNLGTPYFMAPEMFESTDDIPVTEKIDVYAFALVLYALFDIHYVFEKNSPRSIGQLYLHIKKGMRYVIPANTPKYFEDLIRKCWSNDIKQRPSFQEILDDFDENENYILPGANREDVLDYVDYIKSSERDLEKLNKSISSEFEVHQDFDFDNQEIQNTEEFDFL</sequence>
<gene>
    <name evidence="7" type="ORF">TRFO_34764</name>
</gene>
<feature type="binding site" evidence="4">
    <location>
        <position position="42"/>
    </location>
    <ligand>
        <name>ATP</name>
        <dbReference type="ChEBI" id="CHEBI:30616"/>
    </ligand>
</feature>
<dbReference type="SMART" id="SM00220">
    <property type="entry name" value="S_TKc"/>
    <property type="match status" value="1"/>
</dbReference>
<accession>A0A1J4JJW1</accession>
<proteinExistence type="inferred from homology"/>
<dbReference type="AlphaFoldDB" id="A0A1J4JJW1"/>
<name>A0A1J4JJW1_9EUKA</name>
<dbReference type="RefSeq" id="XP_068352034.1">
    <property type="nucleotide sequence ID" value="XM_068509856.1"/>
</dbReference>
<keyword evidence="1 5" id="KW-0808">Transferase</keyword>
<dbReference type="PRINTS" id="PR00109">
    <property type="entry name" value="TYRKINASE"/>
</dbReference>
<evidence type="ECO:0000256" key="4">
    <source>
        <dbReference type="PROSITE-ProRule" id="PRU10141"/>
    </source>
</evidence>
<feature type="domain" description="Protein kinase" evidence="6">
    <location>
        <begin position="12"/>
        <end position="284"/>
    </location>
</feature>
<dbReference type="Pfam" id="PF00069">
    <property type="entry name" value="Pkinase"/>
    <property type="match status" value="1"/>
</dbReference>
<dbReference type="GO" id="GO:0004674">
    <property type="term" value="F:protein serine/threonine kinase activity"/>
    <property type="evidence" value="ECO:0007669"/>
    <property type="project" value="UniProtKB-KW"/>
</dbReference>
<evidence type="ECO:0000313" key="7">
    <source>
        <dbReference type="EMBL" id="OHS98897.1"/>
    </source>
</evidence>
<dbReference type="InterPro" id="IPR017441">
    <property type="entry name" value="Protein_kinase_ATP_BS"/>
</dbReference>
<dbReference type="PROSITE" id="PS50011">
    <property type="entry name" value="PROTEIN_KINASE_DOM"/>
    <property type="match status" value="1"/>
</dbReference>
<evidence type="ECO:0000313" key="8">
    <source>
        <dbReference type="Proteomes" id="UP000179807"/>
    </source>
</evidence>
<protein>
    <recommendedName>
        <fullName evidence="6">Protein kinase domain-containing protein</fullName>
    </recommendedName>
</protein>
<comment type="caution">
    <text evidence="7">The sequence shown here is derived from an EMBL/GenBank/DDBJ whole genome shotgun (WGS) entry which is preliminary data.</text>
</comment>
<dbReference type="PROSITE" id="PS00107">
    <property type="entry name" value="PROTEIN_KINASE_ATP"/>
    <property type="match status" value="1"/>
</dbReference>
<keyword evidence="3 4" id="KW-0067">ATP-binding</keyword>
<keyword evidence="1 5" id="KW-0418">Kinase</keyword>
<evidence type="ECO:0000256" key="1">
    <source>
        <dbReference type="ARBA" id="ARBA00022527"/>
    </source>
</evidence>
<keyword evidence="2 4" id="KW-0547">Nucleotide-binding</keyword>
<keyword evidence="1 5" id="KW-0723">Serine/threonine-protein kinase</keyword>
<dbReference type="Proteomes" id="UP000179807">
    <property type="component" value="Unassembled WGS sequence"/>
</dbReference>
<dbReference type="InterPro" id="IPR008271">
    <property type="entry name" value="Ser/Thr_kinase_AS"/>
</dbReference>
<dbReference type="OrthoDB" id="6718656at2759"/>
<dbReference type="PANTHER" id="PTHR44329:SF214">
    <property type="entry name" value="PROTEIN KINASE DOMAIN-CONTAINING PROTEIN"/>
    <property type="match status" value="1"/>
</dbReference>
<evidence type="ECO:0000256" key="3">
    <source>
        <dbReference type="ARBA" id="ARBA00022840"/>
    </source>
</evidence>